<keyword evidence="2" id="KW-0812">Transmembrane</keyword>
<dbReference type="AlphaFoldDB" id="A0AA48HV86"/>
<evidence type="ECO:0008006" key="4">
    <source>
        <dbReference type="Google" id="ProtNLM"/>
    </source>
</evidence>
<organism evidence="3">
    <name type="scientific">Candidatus Improbicoccus pseudotrichonymphae</name>
    <dbReference type="NCBI Taxonomy" id="3033792"/>
    <lineage>
        <taxon>Bacteria</taxon>
        <taxon>Bacillati</taxon>
        <taxon>Bacillota</taxon>
        <taxon>Clostridia</taxon>
        <taxon>Candidatus Improbicoccus</taxon>
    </lineage>
</organism>
<feature type="transmembrane region" description="Helical" evidence="2">
    <location>
        <begin position="410"/>
        <end position="431"/>
    </location>
</feature>
<protein>
    <recommendedName>
        <fullName evidence="4">Phage tail tape measure protein</fullName>
    </recommendedName>
</protein>
<dbReference type="Gene3D" id="1.20.120.20">
    <property type="entry name" value="Apolipoprotein"/>
    <property type="match status" value="1"/>
</dbReference>
<sequence length="776" mass="84762">MSKVTAEFGKNDKSAEGLASRNKVLSEQIDKQKDKINTLKGALENSSEKYGENDKKTQGWQVQLNKAEAQLISMEKELGNNKKAMEEGTKATDESKENLNEFGESAENAGQKALTLGDIIKANLISHAIIEGLKMLGNAFKDAFNYVKDSITNAAKYGDSMLEMSTKTGVSTKTLQELSAVAELLDVDLNTITSSMTKNIKSMSSAADGSKTASEAYSKLGINVKDANGQLRNSETVYWETIDALRNMENETERDALAMQLLGKSAQELNPLIKMSAQDLEELKNKAYEMGSILSEDTLNSLGNLDDQMQIWQGTLKATANLIGALFAPAMTEIMESANEVGSAFNNLIVAIMNGEEDIDAQMEEFSQAITRLTLKIAEKMPEFLRLGGIIIKSIFDGLMGAIVNFLPQIAGGLLLIAGAVIAFGPTLMTAFTTLAPIVSSGLALLSSLVITWPIALGAAIIGALALFWPQISTLFSNIWSGLSNFISNLWNNIKNFLSENWSNILLFITSWPLALIKTLSNFWPQISSFLNNLWSNISNYLSTTFNNISNWFKNLSSNMSIKSKEAIDTTINWFKQLPSSILNAISSAITNIISWGNQLVTNGREAAQNLTNTVINGIKNLPNELTNVGKNLINGLWDGISSSIKWLTDKIKSFANGVMNSIKGFFGIASPSKLFKDQIGKNLALGLGEGFSDEMKEVTKEMQNSIPTEFDTSVNSRLLNSDINNQIIPSSNYSSNNDETLVWAFKEALSGMAFIIDGDKFGELAISKIERVIYN</sequence>
<feature type="compositionally biased region" description="Basic and acidic residues" evidence="1">
    <location>
        <begin position="28"/>
        <end position="37"/>
    </location>
</feature>
<evidence type="ECO:0000313" key="3">
    <source>
        <dbReference type="EMBL" id="BED92026.1"/>
    </source>
</evidence>
<dbReference type="EMBL" id="AP027924">
    <property type="protein sequence ID" value="BED92026.1"/>
    <property type="molecule type" value="Genomic_DNA"/>
</dbReference>
<evidence type="ECO:0000256" key="2">
    <source>
        <dbReference type="SAM" id="Phobius"/>
    </source>
</evidence>
<dbReference type="KEGG" id="ips:CfP315_0599"/>
<dbReference type="SUPFAM" id="SSF57997">
    <property type="entry name" value="Tropomyosin"/>
    <property type="match status" value="1"/>
</dbReference>
<feature type="compositionally biased region" description="Basic and acidic residues" evidence="1">
    <location>
        <begin position="46"/>
        <end position="57"/>
    </location>
</feature>
<accession>A0AA48HV86</accession>
<proteinExistence type="predicted"/>
<feature type="region of interest" description="Disordered" evidence="1">
    <location>
        <begin position="1"/>
        <end position="58"/>
    </location>
</feature>
<feature type="transmembrane region" description="Helical" evidence="2">
    <location>
        <begin position="443"/>
        <end position="469"/>
    </location>
</feature>
<dbReference type="PANTHER" id="PTHR37813">
    <property type="entry name" value="FELS-2 PROPHAGE PROTEIN"/>
    <property type="match status" value="1"/>
</dbReference>
<evidence type="ECO:0000256" key="1">
    <source>
        <dbReference type="SAM" id="MobiDB-lite"/>
    </source>
</evidence>
<gene>
    <name evidence="3" type="ORF">CfP315_0599</name>
</gene>
<keyword evidence="2" id="KW-0472">Membrane</keyword>
<name>A0AA48HV86_9FIRM</name>
<reference evidence="3" key="1">
    <citation type="journal article" date="2023" name="ISME J.">
        <title>Emergence of putative energy parasites within Clostridia revealed by genome analysis of a novel endosymbiotic clade.</title>
        <authorList>
            <person name="Takahashi K."/>
            <person name="Kuwahara H."/>
            <person name="Horikawa Y."/>
            <person name="Izawa K."/>
            <person name="Kato D."/>
            <person name="Inagaki T."/>
            <person name="Yuki M."/>
            <person name="Ohkuma M."/>
            <person name="Hongoh Y."/>
        </authorList>
    </citation>
    <scope>NUCLEOTIDE SEQUENCE</scope>
    <source>
        <strain evidence="3">CfP3-15</strain>
    </source>
</reference>
<feature type="transmembrane region" description="Helical" evidence="2">
    <location>
        <begin position="504"/>
        <end position="524"/>
    </location>
</feature>
<keyword evidence="2" id="KW-1133">Transmembrane helix</keyword>
<dbReference type="Proteomes" id="UP001337580">
    <property type="component" value="Chromosome"/>
</dbReference>
<dbReference type="PANTHER" id="PTHR37813:SF1">
    <property type="entry name" value="FELS-2 PROPHAGE PROTEIN"/>
    <property type="match status" value="1"/>
</dbReference>
<feature type="transmembrane region" description="Helical" evidence="2">
    <location>
        <begin position="384"/>
        <end position="404"/>
    </location>
</feature>
<dbReference type="InterPro" id="IPR016024">
    <property type="entry name" value="ARM-type_fold"/>
</dbReference>
<dbReference type="SUPFAM" id="SSF48371">
    <property type="entry name" value="ARM repeat"/>
    <property type="match status" value="1"/>
</dbReference>